<dbReference type="GO" id="GO:0005634">
    <property type="term" value="C:nucleus"/>
    <property type="evidence" value="ECO:0007669"/>
    <property type="project" value="InterPro"/>
</dbReference>
<keyword evidence="1" id="KW-0343">GTPase activation</keyword>
<feature type="region of interest" description="Disordered" evidence="2">
    <location>
        <begin position="1834"/>
        <end position="1958"/>
    </location>
</feature>
<sequence length="1977" mass="223761">MASTFERFKSKFRIKNENQFITVDPNTGTVNLKGLATELQSTVPLSERIEYVKELSKIAKSYSLVEYIKTLYDLIIPLLSETKEARDCAYDFLINLVEGNYEHLGLLKISIFEIVEREQNIEEFEQQFRLLCKLTNDGRNIINFELKIALVYYRWILILLSNLEALQVSRNSNIESEEKIGIYLNYINDLLKLIRNTLKFNFIYIDEIYISYLISSTCNLCNHESVPQNIISECLSILDVVVRYGYVPTDTLEVYVHTLCSYARNENFASTTYNIMNNLLRSHCAHNTIKIICKTLCSEVESIPLVQGSIFFLGKASWGDNRLNTITYSVSTILRYIMQPIQYHIEIIDLEILIAIKDLIFEKGKTITYLEYEIVLEILDNLKGYCEVFAKLETDPFNTPDCKLGDEYHNPSNKPTPISVYCDIINYIYSLYKIQQFPGSSTQYYDLLQSLSPYLSEQLSMSLIEYFTINQLIHPTSETWITDFNEFVSAFYTSETTSLVREKILNVINDTYSSLKSTYCSILIEQIIIPIVSTLSLQKDSNVIHACINLVKAVIRDCSDSHFSQLTHTFVECAMFNSSSSGTTSSIHKNLSFGNLSTKSSYLSANEENNFELNRNGMTPLYNNSIRSEISINNNLGTNEVGITITGGGASISSNISNGYADVNSKNGISGNRLGSTSRSNSNMAIGRMNSFGRSEKSDTISPPNKYNSAKRKSSIKSNNKLTIKINSNSNSKENIKDLNSNLTVISPKSSQSFNFGSDALCTEVSLKSMEALIEIFEACFGGLLYKHCPIVFGELLEIVRNGKISKKIRLMGLKCLFRLRANSSYRIYLEKEKKEINNNDKGKPPQANASPNNQNSSNEDTPDTKLTSGFMSTLLSVQTSGSRIICYRESLSATGSMVSGKGESMFNELTANDNGINIIGEKESVIDNRSVYSNETNEYRNNSDDVLLSINEYAETLIYLLKNENDYEIYSYILTNWVSQLTNIYLFQSSFVQIQSLRSLLVDMVVNDRLGKKTIYNIPNDVRISDLYSKAYNMLTVLIAYSKFFTKTQQDELILVFQIGLTKWSTTTRPCIHALLLSLLELPKSMTKLLTSTLVKMSQIMTAPTFSVHLLEFLSLLAKLPHLYVNFVENDYKLVFVIALKYIQSTFNEKSLNNQLPNINNNSSSNLNNLSNPGQSNQSISAFNQYVIYLAYHVISVWFINLKLTERKKYVPFILHYILSENTQLEMNERVECCLDMLTRYSYSSCQSQPIQPLPAKILFENKDQFVTKHWIKGSVIITIRTLKSKGWGEIIIRRPTGTTSFVIRMENKLRNDTLNNIDLTALLMMHISDKHEALASSTESSDNEDNEVIVSNENNKDIKRKSKEETKFELFEKSEEIPEDKIINSNNKIYNESNTQREITITKRSNSVTVNNFDSLKVNIDHDLKHKRSFSSGANIHSPLFLLKHEYNNHLRVHSGPTTGNSSVIKDNGEEDIIRKSHSASLTYPKDKSDKNESNNLSKITMNEIAKTWTSANSLNTNISKDDPTKLLPSFVYLQLQSLNGNGKGEVDSVQLLPDDDATVRGLSVLDRTPVVDLHKIGIVYVGRGQFDEQSILSNQSGSYHYQVFLQNIGKLVKLSSLQGEYTGGLDTRRGVDGEFAIMAEDEITKIVFHVATLMPTVEHDPKCMAKKRHIGNDYILIVYNESGKEYEFRTIPGQFNFINIIITPVDNDYLSMSHHQNILYSSNSNLNENPASVSYNKTHIPNPLSTTSLEENEPYFIVSMQRREDMPEIGPLAIPKIVSLSVLPIFVRQLAINFNIYAQTFRQNLNSSTEYISNWGERLRQIKRVKARVNKMNPSGLNPPPNSVMASANNSQSSLHSQYKHLHSKNQPKTSLSLSHHINSALTPNSSTNSPAPNHKRGNPQHSISTASIISSSSNDSFNSLNNGNNGSNYHGNSNSIYNRAKSPERMNPRNLNNSIINSKDNNLEAILDFTKYT</sequence>
<reference evidence="4 5" key="1">
    <citation type="submission" date="2016-08" db="EMBL/GenBank/DDBJ databases">
        <title>A Parts List for Fungal Cellulosomes Revealed by Comparative Genomics.</title>
        <authorList>
            <consortium name="DOE Joint Genome Institute"/>
            <person name="Haitjema C.H."/>
            <person name="Gilmore S.P."/>
            <person name="Henske J.K."/>
            <person name="Solomon K.V."/>
            <person name="De Groot R."/>
            <person name="Kuo A."/>
            <person name="Mondo S.J."/>
            <person name="Salamov A.A."/>
            <person name="Labutti K."/>
            <person name="Zhao Z."/>
            <person name="Chiniquy J."/>
            <person name="Barry K."/>
            <person name="Brewer H.M."/>
            <person name="Purvine S.O."/>
            <person name="Wright A.T."/>
            <person name="Boxma B."/>
            <person name="Van Alen T."/>
            <person name="Hackstein J.H."/>
            <person name="Baker S.E."/>
            <person name="Grigoriev I.V."/>
            <person name="O'Malley M.A."/>
        </authorList>
    </citation>
    <scope>NUCLEOTIDE SEQUENCE [LARGE SCALE GENOMIC DNA]</scope>
    <source>
        <strain evidence="4 5">G1</strain>
    </source>
</reference>
<dbReference type="InterPro" id="IPR024584">
    <property type="entry name" value="Tuberin_N"/>
</dbReference>
<feature type="compositionally biased region" description="Low complexity" evidence="2">
    <location>
        <begin position="1906"/>
        <end position="1940"/>
    </location>
</feature>
<comment type="caution">
    <text evidence="4">The sequence shown here is derived from an EMBL/GenBank/DDBJ whole genome shotgun (WGS) entry which is preliminary data.</text>
</comment>
<gene>
    <name evidence="4" type="ORF">LY90DRAFT_389962</name>
</gene>
<evidence type="ECO:0000313" key="4">
    <source>
        <dbReference type="EMBL" id="ORY23021.1"/>
    </source>
</evidence>
<dbReference type="PANTHER" id="PTHR10063">
    <property type="entry name" value="TUBERIN"/>
    <property type="match status" value="1"/>
</dbReference>
<feature type="domain" description="Rap-GAP" evidence="3">
    <location>
        <begin position="1565"/>
        <end position="1836"/>
    </location>
</feature>
<dbReference type="GO" id="GO:0033596">
    <property type="term" value="C:TSC1-TSC2 complex"/>
    <property type="evidence" value="ECO:0007669"/>
    <property type="project" value="TreeGrafter"/>
</dbReference>
<evidence type="ECO:0000256" key="2">
    <source>
        <dbReference type="SAM" id="MobiDB-lite"/>
    </source>
</evidence>
<dbReference type="OrthoDB" id="19311at2759"/>
<evidence type="ECO:0000256" key="1">
    <source>
        <dbReference type="ARBA" id="ARBA00022468"/>
    </source>
</evidence>
<dbReference type="Pfam" id="PF03542">
    <property type="entry name" value="Tuberin"/>
    <property type="match status" value="1"/>
</dbReference>
<feature type="compositionally biased region" description="Polar residues" evidence="2">
    <location>
        <begin position="1847"/>
        <end position="1860"/>
    </location>
</feature>
<proteinExistence type="predicted"/>
<feature type="compositionally biased region" description="Low complexity" evidence="2">
    <location>
        <begin position="845"/>
        <end position="859"/>
    </location>
</feature>
<dbReference type="InterPro" id="IPR035974">
    <property type="entry name" value="Rap/Ran-GAP_sf"/>
</dbReference>
<dbReference type="Gene3D" id="3.40.50.11210">
    <property type="entry name" value="Rap/Ran-GAP"/>
    <property type="match status" value="1"/>
</dbReference>
<dbReference type="InterPro" id="IPR016024">
    <property type="entry name" value="ARM-type_fold"/>
</dbReference>
<feature type="region of interest" description="Disordered" evidence="2">
    <location>
        <begin position="691"/>
        <end position="716"/>
    </location>
</feature>
<feature type="region of interest" description="Disordered" evidence="2">
    <location>
        <begin position="837"/>
        <end position="865"/>
    </location>
</feature>
<dbReference type="PANTHER" id="PTHR10063:SF0">
    <property type="entry name" value="TUBERIN"/>
    <property type="match status" value="1"/>
</dbReference>
<dbReference type="Proteomes" id="UP000193920">
    <property type="component" value="Unassembled WGS sequence"/>
</dbReference>
<name>A0A1Y2AKF0_9FUNG</name>
<dbReference type="GO" id="GO:0005096">
    <property type="term" value="F:GTPase activator activity"/>
    <property type="evidence" value="ECO:0007669"/>
    <property type="project" value="UniProtKB-KW"/>
</dbReference>
<feature type="region of interest" description="Disordered" evidence="2">
    <location>
        <begin position="1336"/>
        <end position="1355"/>
    </location>
</feature>
<dbReference type="PROSITE" id="PS50085">
    <property type="entry name" value="RAPGAP"/>
    <property type="match status" value="1"/>
</dbReference>
<dbReference type="STRING" id="1754190.A0A1Y2AKF0"/>
<dbReference type="InterPro" id="IPR000331">
    <property type="entry name" value="Rap/Ran_GAP_dom"/>
</dbReference>
<feature type="compositionally biased region" description="Polar residues" evidence="2">
    <location>
        <begin position="1870"/>
        <end position="1895"/>
    </location>
</feature>
<dbReference type="InterPro" id="IPR018515">
    <property type="entry name" value="Tuberin-type_domain"/>
</dbReference>
<protein>
    <recommendedName>
        <fullName evidence="3">Rap-GAP domain-containing protein</fullName>
    </recommendedName>
</protein>
<feature type="region of interest" description="Disordered" evidence="2">
    <location>
        <begin position="667"/>
        <end position="686"/>
    </location>
</feature>
<evidence type="ECO:0000313" key="5">
    <source>
        <dbReference type="Proteomes" id="UP000193920"/>
    </source>
</evidence>
<organism evidence="4 5">
    <name type="scientific">Neocallimastix californiae</name>
    <dbReference type="NCBI Taxonomy" id="1754190"/>
    <lineage>
        <taxon>Eukaryota</taxon>
        <taxon>Fungi</taxon>
        <taxon>Fungi incertae sedis</taxon>
        <taxon>Chytridiomycota</taxon>
        <taxon>Chytridiomycota incertae sedis</taxon>
        <taxon>Neocallimastigomycetes</taxon>
        <taxon>Neocallimastigales</taxon>
        <taxon>Neocallimastigaceae</taxon>
        <taxon>Neocallimastix</taxon>
    </lineage>
</organism>
<dbReference type="Pfam" id="PF02145">
    <property type="entry name" value="Rap_GAP"/>
    <property type="match status" value="1"/>
</dbReference>
<dbReference type="Pfam" id="PF11864">
    <property type="entry name" value="DUF3384"/>
    <property type="match status" value="1"/>
</dbReference>
<keyword evidence="5" id="KW-1185">Reference proteome</keyword>
<dbReference type="InterPro" id="IPR027107">
    <property type="entry name" value="Tuberin/Ral-act_asu"/>
</dbReference>
<dbReference type="EMBL" id="MCOG01000239">
    <property type="protein sequence ID" value="ORY23021.1"/>
    <property type="molecule type" value="Genomic_DNA"/>
</dbReference>
<feature type="compositionally biased region" description="Polar residues" evidence="2">
    <location>
        <begin position="667"/>
        <end position="684"/>
    </location>
</feature>
<accession>A0A1Y2AKF0</accession>
<evidence type="ECO:0000259" key="3">
    <source>
        <dbReference type="PROSITE" id="PS50085"/>
    </source>
</evidence>
<dbReference type="GO" id="GO:0032007">
    <property type="term" value="P:negative regulation of TOR signaling"/>
    <property type="evidence" value="ECO:0007669"/>
    <property type="project" value="TreeGrafter"/>
</dbReference>
<dbReference type="GO" id="GO:0051056">
    <property type="term" value="P:regulation of small GTPase mediated signal transduction"/>
    <property type="evidence" value="ECO:0007669"/>
    <property type="project" value="InterPro"/>
</dbReference>
<dbReference type="SUPFAM" id="SSF48371">
    <property type="entry name" value="ARM repeat"/>
    <property type="match status" value="1"/>
</dbReference>
<dbReference type="SUPFAM" id="SSF111347">
    <property type="entry name" value="Rap/Ran-GAP"/>
    <property type="match status" value="1"/>
</dbReference>